<accession>A0A0A3IWW7</accession>
<keyword evidence="1" id="KW-0472">Membrane</keyword>
<dbReference type="GO" id="GO:0006508">
    <property type="term" value="P:proteolysis"/>
    <property type="evidence" value="ECO:0007669"/>
    <property type="project" value="UniProtKB-KW"/>
</dbReference>
<keyword evidence="1" id="KW-1133">Transmembrane helix</keyword>
<evidence type="ECO:0000313" key="3">
    <source>
        <dbReference type="EMBL" id="KGR87383.1"/>
    </source>
</evidence>
<feature type="transmembrane region" description="Helical" evidence="1">
    <location>
        <begin position="167"/>
        <end position="188"/>
    </location>
</feature>
<dbReference type="STRING" id="1220589.CD32_03535"/>
<sequence>MDPTFTEKKKSLKTAFFILLTYIFVFQLSALLLRLPGAQDFVLGLIDAPIKEKGSILAGWWTFIFGILSLIIIALLVMRDKNFLNIYEGKKASTTEAIGWGIIGFFMVFVGQMIGAAIEMAIGIKGGSENTANLVEVAKMAPIMVIVIAVIGPILEEFVFRRVVFGSFIQTQGFWLSAIISSVVFAAIHFEFTHILLYTICGLVFAFLYWKTKRLLTSIVAHILLNSFVSFMNLNADKLQQIMDNMPK</sequence>
<organism evidence="3 4">
    <name type="scientific">Lysinibacillus odysseyi 34hs-1 = NBRC 100172</name>
    <dbReference type="NCBI Taxonomy" id="1220589"/>
    <lineage>
        <taxon>Bacteria</taxon>
        <taxon>Bacillati</taxon>
        <taxon>Bacillota</taxon>
        <taxon>Bacilli</taxon>
        <taxon>Bacillales</taxon>
        <taxon>Bacillaceae</taxon>
        <taxon>Lysinibacillus</taxon>
    </lineage>
</organism>
<dbReference type="InterPro" id="IPR003675">
    <property type="entry name" value="Rce1/LyrA-like_dom"/>
</dbReference>
<feature type="transmembrane region" description="Helical" evidence="1">
    <location>
        <begin position="195"/>
        <end position="210"/>
    </location>
</feature>
<keyword evidence="1" id="KW-0812">Transmembrane</keyword>
<dbReference type="Proteomes" id="UP000030437">
    <property type="component" value="Unassembled WGS sequence"/>
</dbReference>
<dbReference type="GO" id="GO:0004175">
    <property type="term" value="F:endopeptidase activity"/>
    <property type="evidence" value="ECO:0007669"/>
    <property type="project" value="UniProtKB-ARBA"/>
</dbReference>
<dbReference type="RefSeq" id="WP_036151293.1">
    <property type="nucleotide sequence ID" value="NZ_AVCX01000016.1"/>
</dbReference>
<dbReference type="Pfam" id="PF02517">
    <property type="entry name" value="Rce1-like"/>
    <property type="match status" value="1"/>
</dbReference>
<feature type="transmembrane region" description="Helical" evidence="1">
    <location>
        <begin position="216"/>
        <end position="236"/>
    </location>
</feature>
<dbReference type="GO" id="GO:0080120">
    <property type="term" value="P:CAAX-box protein maturation"/>
    <property type="evidence" value="ECO:0007669"/>
    <property type="project" value="UniProtKB-ARBA"/>
</dbReference>
<feature type="transmembrane region" description="Helical" evidence="1">
    <location>
        <begin position="98"/>
        <end position="122"/>
    </location>
</feature>
<evidence type="ECO:0000259" key="2">
    <source>
        <dbReference type="Pfam" id="PF02517"/>
    </source>
</evidence>
<comment type="caution">
    <text evidence="3">The sequence shown here is derived from an EMBL/GenBank/DDBJ whole genome shotgun (WGS) entry which is preliminary data.</text>
</comment>
<dbReference type="PANTHER" id="PTHR36435">
    <property type="entry name" value="SLR1288 PROTEIN"/>
    <property type="match status" value="1"/>
</dbReference>
<keyword evidence="3" id="KW-0645">Protease</keyword>
<feature type="transmembrane region" description="Helical" evidence="1">
    <location>
        <begin position="56"/>
        <end position="78"/>
    </location>
</feature>
<feature type="transmembrane region" description="Helical" evidence="1">
    <location>
        <begin position="134"/>
        <end position="155"/>
    </location>
</feature>
<dbReference type="PANTHER" id="PTHR36435:SF6">
    <property type="entry name" value="ABORTIVE INFECTION PROTEIN"/>
    <property type="match status" value="1"/>
</dbReference>
<keyword evidence="4" id="KW-1185">Reference proteome</keyword>
<feature type="transmembrane region" description="Helical" evidence="1">
    <location>
        <begin position="15"/>
        <end position="35"/>
    </location>
</feature>
<name>A0A0A3IWW7_9BACI</name>
<reference evidence="3 4" key="1">
    <citation type="submission" date="2014-02" db="EMBL/GenBank/DDBJ databases">
        <title>Draft genome sequence of Lysinibacillus odysseyi NBRC 100172.</title>
        <authorList>
            <person name="Zhang F."/>
            <person name="Wang G."/>
            <person name="Zhang L."/>
        </authorList>
    </citation>
    <scope>NUCLEOTIDE SEQUENCE [LARGE SCALE GENOMIC DNA]</scope>
    <source>
        <strain evidence="3 4">NBRC 100172</strain>
    </source>
</reference>
<proteinExistence type="predicted"/>
<dbReference type="EMBL" id="JPVP01000047">
    <property type="protein sequence ID" value="KGR87383.1"/>
    <property type="molecule type" value="Genomic_DNA"/>
</dbReference>
<dbReference type="OrthoDB" id="2194912at2"/>
<protein>
    <submittedName>
        <fullName evidence="3">CAAX protease</fullName>
    </submittedName>
</protein>
<dbReference type="InterPro" id="IPR052710">
    <property type="entry name" value="CAAX_protease"/>
</dbReference>
<dbReference type="AlphaFoldDB" id="A0A0A3IWW7"/>
<evidence type="ECO:0000256" key="1">
    <source>
        <dbReference type="SAM" id="Phobius"/>
    </source>
</evidence>
<gene>
    <name evidence="3" type="ORF">CD32_03535</name>
</gene>
<evidence type="ECO:0000313" key="4">
    <source>
        <dbReference type="Proteomes" id="UP000030437"/>
    </source>
</evidence>
<dbReference type="eggNOG" id="COG1266">
    <property type="taxonomic scope" value="Bacteria"/>
</dbReference>
<feature type="domain" description="CAAX prenyl protease 2/Lysostaphin resistance protein A-like" evidence="2">
    <location>
        <begin position="142"/>
        <end position="227"/>
    </location>
</feature>
<keyword evidence="3" id="KW-0378">Hydrolase</keyword>